<dbReference type="SUPFAM" id="SSF56059">
    <property type="entry name" value="Glutathione synthetase ATP-binding domain-like"/>
    <property type="match status" value="1"/>
</dbReference>
<protein>
    <recommendedName>
        <fullName evidence="5 6">N5-carboxyaminoimidazole ribonucleotide synthase</fullName>
        <shortName evidence="5 6">N5-CAIR synthase</shortName>
        <ecNumber evidence="5 6">6.3.4.18</ecNumber>
    </recommendedName>
    <alternativeName>
        <fullName evidence="5 6">5-(carboxyamino)imidazole ribonucleotide synthetase</fullName>
    </alternativeName>
</protein>
<keyword evidence="1 5" id="KW-0436">Ligase</keyword>
<dbReference type="EC" id="6.3.4.18" evidence="5 6"/>
<dbReference type="PROSITE" id="PS50975">
    <property type="entry name" value="ATP_GRASP"/>
    <property type="match status" value="1"/>
</dbReference>
<comment type="pathway">
    <text evidence="5 6">Purine metabolism; IMP biosynthesis via de novo pathway; 5-amino-1-(5-phospho-D-ribosyl)imidazole-4-carboxylate from 5-amino-1-(5-phospho-D-ribosyl)imidazole (N5-CAIR route): step 1/2.</text>
</comment>
<evidence type="ECO:0000256" key="4">
    <source>
        <dbReference type="ARBA" id="ARBA00022840"/>
    </source>
</evidence>
<dbReference type="NCBIfam" id="NF004679">
    <property type="entry name" value="PRK06019.1-5"/>
    <property type="match status" value="1"/>
</dbReference>
<dbReference type="GeneID" id="90611854"/>
<feature type="binding site" evidence="5">
    <location>
        <position position="210"/>
    </location>
    <ligand>
        <name>ATP</name>
        <dbReference type="ChEBI" id="CHEBI:30616"/>
    </ligand>
</feature>
<feature type="binding site" evidence="5">
    <location>
        <position position="233"/>
    </location>
    <ligand>
        <name>ATP</name>
        <dbReference type="ChEBI" id="CHEBI:30616"/>
    </ligand>
</feature>
<comment type="caution">
    <text evidence="8">The sequence shown here is derived from an EMBL/GenBank/DDBJ whole genome shotgun (WGS) entry which is preliminary data.</text>
</comment>
<comment type="function">
    <text evidence="5">Catalyzes the ATP-dependent conversion of 5-aminoimidazole ribonucleotide (AIR) and HCO(3)(-) to N5-carboxyaminoimidazole ribonucleotide (N5-CAIR).</text>
</comment>
<organism evidence="8 9">
    <name type="scientific">Rhodopirellula bahusiensis</name>
    <dbReference type="NCBI Taxonomy" id="2014065"/>
    <lineage>
        <taxon>Bacteria</taxon>
        <taxon>Pseudomonadati</taxon>
        <taxon>Planctomycetota</taxon>
        <taxon>Planctomycetia</taxon>
        <taxon>Pirellulales</taxon>
        <taxon>Pirellulaceae</taxon>
        <taxon>Rhodopirellula</taxon>
    </lineage>
</organism>
<evidence type="ECO:0000256" key="3">
    <source>
        <dbReference type="ARBA" id="ARBA00022755"/>
    </source>
</evidence>
<feature type="binding site" evidence="5">
    <location>
        <begin position="166"/>
        <end position="172"/>
    </location>
    <ligand>
        <name>ATP</name>
        <dbReference type="ChEBI" id="CHEBI:30616"/>
    </ligand>
</feature>
<dbReference type="Gene3D" id="3.30.470.20">
    <property type="entry name" value="ATP-grasp fold, B domain"/>
    <property type="match status" value="1"/>
</dbReference>
<comment type="subunit">
    <text evidence="5 6">Homodimer.</text>
</comment>
<dbReference type="FunFam" id="3.30.470.20:FF:000029">
    <property type="entry name" value="N5-carboxyaminoimidazole ribonucleotide synthase"/>
    <property type="match status" value="1"/>
</dbReference>
<gene>
    <name evidence="5 6" type="primary">purK</name>
    <name evidence="8" type="ORF">CEE69_28770</name>
</gene>
<dbReference type="FunFam" id="3.40.50.20:FF:000016">
    <property type="entry name" value="N5-carboxyaminoimidazole ribonucleotide synthase"/>
    <property type="match status" value="1"/>
</dbReference>
<dbReference type="GO" id="GO:0046872">
    <property type="term" value="F:metal ion binding"/>
    <property type="evidence" value="ECO:0007669"/>
    <property type="project" value="InterPro"/>
</dbReference>
<evidence type="ECO:0000313" key="8">
    <source>
        <dbReference type="EMBL" id="PHQ31867.1"/>
    </source>
</evidence>
<evidence type="ECO:0000256" key="1">
    <source>
        <dbReference type="ARBA" id="ARBA00022598"/>
    </source>
</evidence>
<comment type="catalytic activity">
    <reaction evidence="5 6">
        <text>5-amino-1-(5-phospho-beta-D-ribosyl)imidazole + hydrogencarbonate + ATP = 5-carboxyamino-1-(5-phospho-D-ribosyl)imidazole + ADP + phosphate + 2 H(+)</text>
        <dbReference type="Rhea" id="RHEA:19317"/>
        <dbReference type="ChEBI" id="CHEBI:15378"/>
        <dbReference type="ChEBI" id="CHEBI:17544"/>
        <dbReference type="ChEBI" id="CHEBI:30616"/>
        <dbReference type="ChEBI" id="CHEBI:43474"/>
        <dbReference type="ChEBI" id="CHEBI:58730"/>
        <dbReference type="ChEBI" id="CHEBI:137981"/>
        <dbReference type="ChEBI" id="CHEBI:456216"/>
        <dbReference type="EC" id="6.3.4.18"/>
    </reaction>
</comment>
<dbReference type="UniPathway" id="UPA00074">
    <property type="reaction ID" value="UER00942"/>
</dbReference>
<dbReference type="NCBIfam" id="TIGR01161">
    <property type="entry name" value="purK"/>
    <property type="match status" value="1"/>
</dbReference>
<dbReference type="InterPro" id="IPR040686">
    <property type="entry name" value="PurK_C"/>
</dbReference>
<name>A0A2G1VYM1_9BACT</name>
<dbReference type="InterPro" id="IPR011761">
    <property type="entry name" value="ATP-grasp"/>
</dbReference>
<dbReference type="GO" id="GO:0005524">
    <property type="term" value="F:ATP binding"/>
    <property type="evidence" value="ECO:0007669"/>
    <property type="project" value="UniProtKB-UniRule"/>
</dbReference>
<dbReference type="GO" id="GO:0004638">
    <property type="term" value="F:phosphoribosylaminoimidazole carboxylase activity"/>
    <property type="evidence" value="ECO:0007669"/>
    <property type="project" value="InterPro"/>
</dbReference>
<comment type="similarity">
    <text evidence="5 6">Belongs to the PurK/PurT family.</text>
</comment>
<dbReference type="NCBIfam" id="NF004676">
    <property type="entry name" value="PRK06019.1-2"/>
    <property type="match status" value="1"/>
</dbReference>
<evidence type="ECO:0000256" key="6">
    <source>
        <dbReference type="RuleBase" id="RU361200"/>
    </source>
</evidence>
<dbReference type="GO" id="GO:0006189">
    <property type="term" value="P:'de novo' IMP biosynthetic process"/>
    <property type="evidence" value="ECO:0007669"/>
    <property type="project" value="UniProtKB-UniRule"/>
</dbReference>
<feature type="binding site" evidence="5">
    <location>
        <begin position="202"/>
        <end position="205"/>
    </location>
    <ligand>
        <name>ATP</name>
        <dbReference type="ChEBI" id="CHEBI:30616"/>
    </ligand>
</feature>
<keyword evidence="4 5" id="KW-0067">ATP-binding</keyword>
<evidence type="ECO:0000256" key="5">
    <source>
        <dbReference type="HAMAP-Rule" id="MF_01928"/>
    </source>
</evidence>
<dbReference type="NCBIfam" id="NF004675">
    <property type="entry name" value="PRK06019.1-1"/>
    <property type="match status" value="1"/>
</dbReference>
<dbReference type="GO" id="GO:0034028">
    <property type="term" value="F:5-(carboxyamino)imidazole ribonucleotide synthase activity"/>
    <property type="evidence" value="ECO:0007669"/>
    <property type="project" value="UniProtKB-UniRule"/>
</dbReference>
<dbReference type="Pfam" id="PF17769">
    <property type="entry name" value="PurK_C"/>
    <property type="match status" value="1"/>
</dbReference>
<dbReference type="HAMAP" id="MF_01928">
    <property type="entry name" value="PurK"/>
    <property type="match status" value="1"/>
</dbReference>
<dbReference type="OrthoDB" id="9804625at2"/>
<accession>A0A2G1VYM1</accession>
<feature type="domain" description="ATP-grasp" evidence="7">
    <location>
        <begin position="125"/>
        <end position="316"/>
    </location>
</feature>
<feature type="binding site" evidence="5">
    <location>
        <position position="161"/>
    </location>
    <ligand>
        <name>ATP</name>
        <dbReference type="ChEBI" id="CHEBI:30616"/>
    </ligand>
</feature>
<dbReference type="InterPro" id="IPR005875">
    <property type="entry name" value="PurK"/>
</dbReference>
<dbReference type="InterPro" id="IPR011054">
    <property type="entry name" value="Rudment_hybrid_motif"/>
</dbReference>
<evidence type="ECO:0000313" key="9">
    <source>
        <dbReference type="Proteomes" id="UP000225740"/>
    </source>
</evidence>
<evidence type="ECO:0000259" key="7">
    <source>
        <dbReference type="PROSITE" id="PS50975"/>
    </source>
</evidence>
<dbReference type="SUPFAM" id="SSF51246">
    <property type="entry name" value="Rudiment single hybrid motif"/>
    <property type="match status" value="1"/>
</dbReference>
<dbReference type="InterPro" id="IPR013815">
    <property type="entry name" value="ATP_grasp_subdomain_1"/>
</dbReference>
<dbReference type="Pfam" id="PF02222">
    <property type="entry name" value="ATP-grasp"/>
    <property type="match status" value="1"/>
</dbReference>
<feature type="binding site" evidence="5">
    <location>
        <begin position="286"/>
        <end position="287"/>
    </location>
    <ligand>
        <name>ATP</name>
        <dbReference type="ChEBI" id="CHEBI:30616"/>
    </ligand>
</feature>
<dbReference type="PANTHER" id="PTHR11609:SF5">
    <property type="entry name" value="PHOSPHORIBOSYLAMINOIMIDAZOLE CARBOXYLASE"/>
    <property type="match status" value="1"/>
</dbReference>
<dbReference type="Proteomes" id="UP000225740">
    <property type="component" value="Unassembled WGS sequence"/>
</dbReference>
<sequence>MSDRQELQNDETTNAKQVILPGATIGMVGGGQLGRMFAMAAARMGYRVGVFCGSSDEPAAKVAAFTVCGPLTDHSAIEAFAKRCDVITLEFENIPADTIAACGKHAPTYPDASVLAMAQDRWTEKTTLREAGIPVAGFEPVYDRESAIAAGDLLGWPIIVKTCRSGYDGKGQHRLNSPDDAATVEWAGAEGGEDGQPPWVAEALVPFEREASVIVARTLDQRVETFPVFENDHQNHILDETKLPAEVSSEMQAQAREIAMRVAEHVGLVGLLCVELFVTEDELIVNEVAPRPHNSGHVTIEACATSQFEQHVRAICGLPLGDTSMVVPAASMLNLLGDLWQAAEARNASPNWEACLETPGVALHLYGKHAAPAGRKMGHLTAVGDDLPEVSQRLHLARERLLSELG</sequence>
<dbReference type="AlphaFoldDB" id="A0A2G1VYM1"/>
<dbReference type="Gene3D" id="3.30.1490.20">
    <property type="entry name" value="ATP-grasp fold, A domain"/>
    <property type="match status" value="1"/>
</dbReference>
<dbReference type="PANTHER" id="PTHR11609">
    <property type="entry name" value="PURINE BIOSYNTHESIS PROTEIN 6/7, PUR6/7"/>
    <property type="match status" value="1"/>
</dbReference>
<keyword evidence="3 5" id="KW-0658">Purine biosynthesis</keyword>
<keyword evidence="9" id="KW-1185">Reference proteome</keyword>
<dbReference type="SUPFAM" id="SSF52440">
    <property type="entry name" value="PreATP-grasp domain"/>
    <property type="match status" value="1"/>
</dbReference>
<dbReference type="InterPro" id="IPR054350">
    <property type="entry name" value="PurT/PurK_preATP-grasp"/>
</dbReference>
<dbReference type="Pfam" id="PF22660">
    <property type="entry name" value="RS_preATP-grasp-like"/>
    <property type="match status" value="1"/>
</dbReference>
<keyword evidence="2 5" id="KW-0547">Nucleotide-binding</keyword>
<evidence type="ECO:0000256" key="2">
    <source>
        <dbReference type="ARBA" id="ARBA00022741"/>
    </source>
</evidence>
<dbReference type="InterPro" id="IPR016185">
    <property type="entry name" value="PreATP-grasp_dom_sf"/>
</dbReference>
<dbReference type="RefSeq" id="WP_099264029.1">
    <property type="nucleotide sequence ID" value="NZ_NIZW01000037.1"/>
</dbReference>
<dbReference type="Gene3D" id="3.40.50.20">
    <property type="match status" value="1"/>
</dbReference>
<dbReference type="GO" id="GO:0005829">
    <property type="term" value="C:cytosol"/>
    <property type="evidence" value="ECO:0007669"/>
    <property type="project" value="TreeGrafter"/>
</dbReference>
<feature type="binding site" evidence="5">
    <location>
        <position position="121"/>
    </location>
    <ligand>
        <name>ATP</name>
        <dbReference type="ChEBI" id="CHEBI:30616"/>
    </ligand>
</feature>
<comment type="function">
    <text evidence="6">Catalyzes the ATP-dependent conversion of 5-aminoimidazole ribonucleotide (AIR) and HCO(3)- to N5-carboxyaminoimidazole ribonucleotide (N5-CAIR).</text>
</comment>
<reference evidence="8 9" key="1">
    <citation type="submission" date="2017-06" db="EMBL/GenBank/DDBJ databases">
        <title>Description of Rhodopirellula bahusiensis sp. nov.</title>
        <authorList>
            <person name="Kizina J."/>
            <person name="Harder J."/>
        </authorList>
    </citation>
    <scope>NUCLEOTIDE SEQUENCE [LARGE SCALE GENOMIC DNA]</scope>
    <source>
        <strain evidence="8 9">SWK21</strain>
    </source>
</reference>
<dbReference type="EMBL" id="NIZW01000037">
    <property type="protein sequence ID" value="PHQ31867.1"/>
    <property type="molecule type" value="Genomic_DNA"/>
</dbReference>
<proteinExistence type="inferred from homology"/>
<dbReference type="InterPro" id="IPR003135">
    <property type="entry name" value="ATP-grasp_carboxylate-amine"/>
</dbReference>